<evidence type="ECO:0000256" key="1">
    <source>
        <dbReference type="ARBA" id="ARBA00004651"/>
    </source>
</evidence>
<feature type="transmembrane region" description="Helical" evidence="14">
    <location>
        <begin position="6"/>
        <end position="24"/>
    </location>
</feature>
<organism evidence="16 17">
    <name type="scientific">Dyadobacter luteus</name>
    <dbReference type="NCBI Taxonomy" id="2259619"/>
    <lineage>
        <taxon>Bacteria</taxon>
        <taxon>Pseudomonadati</taxon>
        <taxon>Bacteroidota</taxon>
        <taxon>Cytophagia</taxon>
        <taxon>Cytophagales</taxon>
        <taxon>Spirosomataceae</taxon>
        <taxon>Dyadobacter</taxon>
    </lineage>
</organism>
<name>A0A3D8Y2S5_9BACT</name>
<feature type="binding site" description="axial binding residue" evidence="14">
    <location>
        <position position="10"/>
    </location>
    <ligand>
        <name>heme</name>
        <dbReference type="ChEBI" id="CHEBI:30413"/>
    </ligand>
    <ligandPart>
        <name>Fe</name>
        <dbReference type="ChEBI" id="CHEBI:18248"/>
    </ligandPart>
</feature>
<feature type="binding site" description="axial binding residue" evidence="14">
    <location>
        <position position="91"/>
    </location>
    <ligand>
        <name>heme</name>
        <dbReference type="ChEBI" id="CHEBI:30413"/>
    </ligand>
    <ligandPart>
        <name>Fe</name>
        <dbReference type="ChEBI" id="CHEBI:18248"/>
    </ligandPart>
</feature>
<feature type="transmembrane region" description="Helical" evidence="14">
    <location>
        <begin position="126"/>
        <end position="144"/>
    </location>
</feature>
<protein>
    <recommendedName>
        <fullName evidence="4 14">Protoporphyrinogen IX oxidase</fullName>
        <shortName evidence="14">PPO</shortName>
        <ecNumber evidence="14 15">1.3.99.-</ecNumber>
    </recommendedName>
</protein>
<accession>A0A3D8Y2S5</accession>
<feature type="transmembrane region" description="Helical" evidence="14">
    <location>
        <begin position="55"/>
        <end position="78"/>
    </location>
</feature>
<dbReference type="EC" id="1.3.99.-" evidence="14 15"/>
<evidence type="ECO:0000256" key="11">
    <source>
        <dbReference type="ARBA" id="ARBA00023004"/>
    </source>
</evidence>
<evidence type="ECO:0000256" key="14">
    <source>
        <dbReference type="HAMAP-Rule" id="MF_02239"/>
    </source>
</evidence>
<dbReference type="EMBL" id="QNUL01000042">
    <property type="protein sequence ID" value="REA56017.1"/>
    <property type="molecule type" value="Genomic_DNA"/>
</dbReference>
<evidence type="ECO:0000313" key="16">
    <source>
        <dbReference type="EMBL" id="REA56017.1"/>
    </source>
</evidence>
<keyword evidence="5 14" id="KW-1003">Cell membrane</keyword>
<comment type="subunit">
    <text evidence="14">Homodimer.</text>
</comment>
<feature type="transmembrane region" description="Helical" evidence="14">
    <location>
        <begin position="150"/>
        <end position="171"/>
    </location>
</feature>
<evidence type="ECO:0000256" key="7">
    <source>
        <dbReference type="ARBA" id="ARBA00022692"/>
    </source>
</evidence>
<dbReference type="UniPathway" id="UPA00251">
    <property type="reaction ID" value="UER00324"/>
</dbReference>
<dbReference type="AlphaFoldDB" id="A0A3D8Y2S5"/>
<evidence type="ECO:0000256" key="15">
    <source>
        <dbReference type="PIRNR" id="PIRNR004638"/>
    </source>
</evidence>
<evidence type="ECO:0000256" key="13">
    <source>
        <dbReference type="ARBA" id="ARBA00048390"/>
    </source>
</evidence>
<keyword evidence="11 14" id="KW-0408">Iron</keyword>
<keyword evidence="10 14" id="KW-0560">Oxidoreductase</keyword>
<keyword evidence="7 14" id="KW-0812">Transmembrane</keyword>
<evidence type="ECO:0000256" key="9">
    <source>
        <dbReference type="ARBA" id="ARBA00022989"/>
    </source>
</evidence>
<dbReference type="PANTHER" id="PTHR40255:SF1">
    <property type="entry name" value="PROTOPORPHYRINOGEN IX OXIDASE"/>
    <property type="match status" value="1"/>
</dbReference>
<dbReference type="HAMAP" id="MF_02239">
    <property type="entry name" value="HemJ"/>
    <property type="match status" value="1"/>
</dbReference>
<evidence type="ECO:0000256" key="12">
    <source>
        <dbReference type="ARBA" id="ARBA00023136"/>
    </source>
</evidence>
<dbReference type="GO" id="GO:0006782">
    <property type="term" value="P:protoporphyrinogen IX biosynthetic process"/>
    <property type="evidence" value="ECO:0007669"/>
    <property type="project" value="UniProtKB-UniRule"/>
</dbReference>
<feature type="transmembrane region" description="Helical" evidence="14">
    <location>
        <begin position="90"/>
        <end position="106"/>
    </location>
</feature>
<keyword evidence="8 14" id="KW-0479">Metal-binding</keyword>
<comment type="function">
    <text evidence="14 15">Catalyzes the oxidation of protoporphyrinogen IX to protoporphyrin IX.</text>
</comment>
<comment type="catalytic activity">
    <reaction evidence="13 14 15">
        <text>protoporphyrinogen IX + 3 A = protoporphyrin IX + 3 AH2</text>
        <dbReference type="Rhea" id="RHEA:62000"/>
        <dbReference type="ChEBI" id="CHEBI:13193"/>
        <dbReference type="ChEBI" id="CHEBI:17499"/>
        <dbReference type="ChEBI" id="CHEBI:57306"/>
        <dbReference type="ChEBI" id="CHEBI:57307"/>
    </reaction>
</comment>
<comment type="similarity">
    <text evidence="3 14 15">Belongs to the HemJ family.</text>
</comment>
<dbReference type="Proteomes" id="UP000256373">
    <property type="component" value="Unassembled WGS sequence"/>
</dbReference>
<gene>
    <name evidence="16" type="ORF">DSL64_27440</name>
</gene>
<evidence type="ECO:0000256" key="3">
    <source>
        <dbReference type="ARBA" id="ARBA00006501"/>
    </source>
</evidence>
<keyword evidence="9 14" id="KW-1133">Transmembrane helix</keyword>
<dbReference type="Pfam" id="PF03653">
    <property type="entry name" value="UPF0093"/>
    <property type="match status" value="1"/>
</dbReference>
<evidence type="ECO:0000256" key="8">
    <source>
        <dbReference type="ARBA" id="ARBA00022723"/>
    </source>
</evidence>
<proteinExistence type="inferred from homology"/>
<dbReference type="RefSeq" id="WP_115834169.1">
    <property type="nucleotide sequence ID" value="NZ_QNUL01000042.1"/>
</dbReference>
<dbReference type="PIRSF" id="PIRSF004638">
    <property type="entry name" value="UCP004638"/>
    <property type="match status" value="1"/>
</dbReference>
<dbReference type="GO" id="GO:0046872">
    <property type="term" value="F:metal ion binding"/>
    <property type="evidence" value="ECO:0007669"/>
    <property type="project" value="UniProtKB-UniRule"/>
</dbReference>
<keyword evidence="6 14" id="KW-0349">Heme</keyword>
<dbReference type="GO" id="GO:0070818">
    <property type="term" value="F:protoporphyrinogen oxidase activity"/>
    <property type="evidence" value="ECO:0007669"/>
    <property type="project" value="UniProtKB-UniRule"/>
</dbReference>
<evidence type="ECO:0000256" key="5">
    <source>
        <dbReference type="ARBA" id="ARBA00022475"/>
    </source>
</evidence>
<evidence type="ECO:0000256" key="10">
    <source>
        <dbReference type="ARBA" id="ARBA00023002"/>
    </source>
</evidence>
<comment type="pathway">
    <text evidence="2 14 15">Porphyrin-containing compound metabolism; protoporphyrin-IX biosynthesis; protoporphyrin-IX from protoporphyrinogen-IX: step 1/1.</text>
</comment>
<dbReference type="PANTHER" id="PTHR40255">
    <property type="entry name" value="UPF0093 MEMBRANE PROTEIN SLR1790"/>
    <property type="match status" value="1"/>
</dbReference>
<comment type="caution">
    <text evidence="16">The sequence shown here is derived from an EMBL/GenBank/DDBJ whole genome shotgun (WGS) entry which is preliminary data.</text>
</comment>
<evidence type="ECO:0000256" key="4">
    <source>
        <dbReference type="ARBA" id="ARBA00017504"/>
    </source>
</evidence>
<comment type="subcellular location">
    <subcellularLocation>
        <location evidence="1 14">Cell membrane</location>
        <topology evidence="1 14">Multi-pass membrane protein</topology>
    </subcellularLocation>
</comment>
<evidence type="ECO:0000256" key="2">
    <source>
        <dbReference type="ARBA" id="ARBA00005073"/>
    </source>
</evidence>
<reference evidence="16 17" key="1">
    <citation type="submission" date="2018-07" db="EMBL/GenBank/DDBJ databases">
        <title>Dyadobacter roseus sp. nov., isolated from rose rhizosphere soil.</title>
        <authorList>
            <person name="Chen L."/>
        </authorList>
    </citation>
    <scope>NUCLEOTIDE SEQUENCE [LARGE SCALE GENOMIC DNA]</scope>
    <source>
        <strain evidence="16 17">RS19</strain>
    </source>
</reference>
<dbReference type="InterPro" id="IPR005265">
    <property type="entry name" value="HemJ-like"/>
</dbReference>
<evidence type="ECO:0000313" key="17">
    <source>
        <dbReference type="Proteomes" id="UP000256373"/>
    </source>
</evidence>
<evidence type="ECO:0000256" key="6">
    <source>
        <dbReference type="ARBA" id="ARBA00022617"/>
    </source>
</evidence>
<dbReference type="GO" id="GO:0005886">
    <property type="term" value="C:plasma membrane"/>
    <property type="evidence" value="ECO:0007669"/>
    <property type="project" value="UniProtKB-SubCell"/>
</dbReference>
<dbReference type="OrthoDB" id="9800824at2"/>
<keyword evidence="17" id="KW-1185">Reference proteome</keyword>
<sequence>MTYLHFKALHIIFVVSWFAGLFYIPRLFVYHTEANTKPEAERNILIAQFVKMEMLLWKAIMVPAAWLAIIFGGILLYITPSWLEQDWMQLKLLFVAGLLAYHFFTGKIRNELKEGKYRFTSFQLRLYNEVATIFLFSIVFLVVLKNTVDWLWGVLGLITFAILMMTAVRIVKRIREKGKEGK</sequence>
<keyword evidence="12 14" id="KW-0472">Membrane</keyword>
<comment type="cofactor">
    <cofactor evidence="14 15">
        <name>heme b</name>
        <dbReference type="ChEBI" id="CHEBI:60344"/>
    </cofactor>
    <text evidence="14 15">Binds 1 heme b (iron(II)-protoporphyrin IX) group per subunit.</text>
</comment>